<comment type="caution">
    <text evidence="1">The sequence shown here is derived from an EMBL/GenBank/DDBJ whole genome shotgun (WGS) entry which is preliminary data.</text>
</comment>
<accession>A0AB37UPW4</accession>
<proteinExistence type="predicted"/>
<name>A0AB37UPW4_9CYAN</name>
<reference evidence="1 2" key="1">
    <citation type="journal article" date="2019" name="Genome Biol. Evol.">
        <title>Day and night: Metabolic profiles and evolutionary relationships of six axenic non-marine cyanobacteria.</title>
        <authorList>
            <person name="Will S.E."/>
            <person name="Henke P."/>
            <person name="Boedeker C."/>
            <person name="Huang S."/>
            <person name="Brinkmann H."/>
            <person name="Rohde M."/>
            <person name="Jarek M."/>
            <person name="Friedl T."/>
            <person name="Seufert S."/>
            <person name="Schumacher M."/>
            <person name="Overmann J."/>
            <person name="Neumann-Schaal M."/>
            <person name="Petersen J."/>
        </authorList>
    </citation>
    <scope>NUCLEOTIDE SEQUENCE [LARGE SCALE GENOMIC DNA]</scope>
    <source>
        <strain evidence="1 2">SAG 39.79</strain>
    </source>
</reference>
<dbReference type="EMBL" id="RSCK01000007">
    <property type="protein sequence ID" value="RUT13346.1"/>
    <property type="molecule type" value="Genomic_DNA"/>
</dbReference>
<dbReference type="AlphaFoldDB" id="A0AB37UPW4"/>
<organism evidence="1 2">
    <name type="scientific">Chroococcidiopsis cubana SAG 39.79</name>
    <dbReference type="NCBI Taxonomy" id="388085"/>
    <lineage>
        <taxon>Bacteria</taxon>
        <taxon>Bacillati</taxon>
        <taxon>Cyanobacteriota</taxon>
        <taxon>Cyanophyceae</taxon>
        <taxon>Chroococcidiopsidales</taxon>
        <taxon>Chroococcidiopsidaceae</taxon>
        <taxon>Chroococcidiopsis</taxon>
    </lineage>
</organism>
<protein>
    <submittedName>
        <fullName evidence="1">Uncharacterized protein</fullName>
    </submittedName>
</protein>
<gene>
    <name evidence="1" type="ORF">DSM107010_13010</name>
</gene>
<evidence type="ECO:0000313" key="2">
    <source>
        <dbReference type="Proteomes" id="UP000282574"/>
    </source>
</evidence>
<dbReference type="Proteomes" id="UP000282574">
    <property type="component" value="Unassembled WGS sequence"/>
</dbReference>
<dbReference type="RefSeq" id="WP_106167268.1">
    <property type="nucleotide sequence ID" value="NZ_JAVKZF010000003.1"/>
</dbReference>
<evidence type="ECO:0000313" key="1">
    <source>
        <dbReference type="EMBL" id="RUT13346.1"/>
    </source>
</evidence>
<keyword evidence="2" id="KW-1185">Reference proteome</keyword>
<sequence length="142" mass="16269">MIGIYYLTNRSSALLATFVPLLEPLSVLGNDFGFYYHFYKQVVCRPSFYTDKIPTKSLIIKNLSEEGGKQRFSIQIYAVNKKNSFDEEAANSRTFPTFIELTNQGKNTELTSFSFNQSIDVKVLKIIPKALHQPQLEKTEDE</sequence>